<name>A0A644WIX5_9ZZZZ</name>
<sequence length="231" mass="25803">MKGAQKSGKRTRQNREADDIDEGDDDRKFEDAFKPKKDNNVNFGVLKNEKKAQKKIKKSKKKTLLLILVLIIAIGAAGAALYFTGLLNPVLERIGLRQPAAETQLSIEERETLLDLKETELNKKEETLNQREKQLEEKDLAQQTQSDGNETAKSFSEMIKGLSEDELSYLKKVSSIYSKMDAAEAATILTGIFDLTEISSILYYMQPAVSAAVLEQMEPAKAAEITQIMLS</sequence>
<dbReference type="SUPFAM" id="SSF158791">
    <property type="entry name" value="MgtE N-terminal domain-like"/>
    <property type="match status" value="1"/>
</dbReference>
<dbReference type="AlphaFoldDB" id="A0A644WIX5"/>
<feature type="compositionally biased region" description="Basic and acidic residues" evidence="1">
    <location>
        <begin position="25"/>
        <end position="37"/>
    </location>
</feature>
<feature type="region of interest" description="Disordered" evidence="1">
    <location>
        <begin position="130"/>
        <end position="153"/>
    </location>
</feature>
<keyword evidence="2" id="KW-1133">Transmembrane helix</keyword>
<comment type="caution">
    <text evidence="3">The sequence shown here is derived from an EMBL/GenBank/DDBJ whole genome shotgun (WGS) entry which is preliminary data.</text>
</comment>
<evidence type="ECO:0008006" key="4">
    <source>
        <dbReference type="Google" id="ProtNLM"/>
    </source>
</evidence>
<dbReference type="EMBL" id="VSSQ01000974">
    <property type="protein sequence ID" value="MPM03690.1"/>
    <property type="molecule type" value="Genomic_DNA"/>
</dbReference>
<keyword evidence="2" id="KW-0472">Membrane</keyword>
<organism evidence="3">
    <name type="scientific">bioreactor metagenome</name>
    <dbReference type="NCBI Taxonomy" id="1076179"/>
    <lineage>
        <taxon>unclassified sequences</taxon>
        <taxon>metagenomes</taxon>
        <taxon>ecological metagenomes</taxon>
    </lineage>
</organism>
<proteinExistence type="predicted"/>
<evidence type="ECO:0000256" key="2">
    <source>
        <dbReference type="SAM" id="Phobius"/>
    </source>
</evidence>
<evidence type="ECO:0000256" key="1">
    <source>
        <dbReference type="SAM" id="MobiDB-lite"/>
    </source>
</evidence>
<protein>
    <recommendedName>
        <fullName evidence="4">Magnesium transporter MgtE intracellular domain-containing protein</fullName>
    </recommendedName>
</protein>
<reference evidence="3" key="1">
    <citation type="submission" date="2019-08" db="EMBL/GenBank/DDBJ databases">
        <authorList>
            <person name="Kucharzyk K."/>
            <person name="Murdoch R.W."/>
            <person name="Higgins S."/>
            <person name="Loffler F."/>
        </authorList>
    </citation>
    <scope>NUCLEOTIDE SEQUENCE</scope>
</reference>
<feature type="compositionally biased region" description="Polar residues" evidence="1">
    <location>
        <begin position="141"/>
        <end position="153"/>
    </location>
</feature>
<feature type="compositionally biased region" description="Basic and acidic residues" evidence="1">
    <location>
        <begin position="130"/>
        <end position="140"/>
    </location>
</feature>
<gene>
    <name evidence="3" type="ORF">SDC9_49957</name>
</gene>
<feature type="region of interest" description="Disordered" evidence="1">
    <location>
        <begin position="1"/>
        <end position="37"/>
    </location>
</feature>
<keyword evidence="2" id="KW-0812">Transmembrane</keyword>
<feature type="transmembrane region" description="Helical" evidence="2">
    <location>
        <begin position="64"/>
        <end position="83"/>
    </location>
</feature>
<accession>A0A644WIX5</accession>
<evidence type="ECO:0000313" key="3">
    <source>
        <dbReference type="EMBL" id="MPM03690.1"/>
    </source>
</evidence>